<proteinExistence type="predicted"/>
<feature type="region of interest" description="Disordered" evidence="1">
    <location>
        <begin position="538"/>
        <end position="610"/>
    </location>
</feature>
<feature type="compositionally biased region" description="Low complexity" evidence="1">
    <location>
        <begin position="245"/>
        <end position="255"/>
    </location>
</feature>
<sequence>MVDSTVVQQTLLTAQASTTVTERVLPLSTSANLLTQFLFHKTALPDVLERYGTLLSIITSGAVAASGVYYFFQQYRGNRAKIQIAVFHVIRMIENLPDLRARLDDPHNLIAEIDVEVSRVIGSHLSNGEAMDVMKELKRKIWTCVDEERETLAKCRRRHTGEGGVIESDVQKQLLLENESRDVTMLDAGDIANPNRTPPASSQNYQMTPCIVPGDHTFAFHGSPSSRQSLPHASPVGHGTYKFASSSNSGQGLSSPTPAPPHKFSGYGLDYEDEDLYSPDPSPTTSTKTSLTEQHRSPLSIAVAKEPADILGRGHDPRVLTKPSSTVKSQPPPNTMAVKTHNQKNGTWLVPIVECASPQASPQDNTPEYRVAESRKYYNGEVVARKERRAVRAFVKQGNKLEQFQQEHIVNASATKVKEWPDAIVSYSSTEEDDREVDIDVVVSSHVIDSPPLAPKISPPLHSPPNEVHTPEMCSPNLPPLNPSALCGANFSPLNEAQASSPIICAVTELQVSTSDNTQLQPVASSPLIILVRTTSESIAPSPPTKKRGRPGKVLAESPAPVTPLPPSKKRVRPRKNNAQPKTPCKRQPRTPGDRKSARSTKFTGAYYGK</sequence>
<evidence type="ECO:0000313" key="3">
    <source>
        <dbReference type="EMBL" id="KAF2826537.1"/>
    </source>
</evidence>
<feature type="region of interest" description="Disordered" evidence="1">
    <location>
        <begin position="216"/>
        <end position="335"/>
    </location>
</feature>
<feature type="transmembrane region" description="Helical" evidence="2">
    <location>
        <begin position="51"/>
        <end position="72"/>
    </location>
</feature>
<keyword evidence="2" id="KW-1133">Transmembrane helix</keyword>
<protein>
    <submittedName>
        <fullName evidence="3">Uncharacterized protein</fullName>
    </submittedName>
</protein>
<dbReference type="EMBL" id="MU006226">
    <property type="protein sequence ID" value="KAF2826537.1"/>
    <property type="molecule type" value="Genomic_DNA"/>
</dbReference>
<gene>
    <name evidence="3" type="ORF">CC86DRAFT_31675</name>
</gene>
<keyword evidence="4" id="KW-1185">Reference proteome</keyword>
<feature type="compositionally biased region" description="Basic and acidic residues" evidence="1">
    <location>
        <begin position="306"/>
        <end position="319"/>
    </location>
</feature>
<name>A0A6A7A1F6_9PLEO</name>
<dbReference type="AlphaFoldDB" id="A0A6A7A1F6"/>
<dbReference type="OrthoDB" id="3691606at2759"/>
<evidence type="ECO:0000313" key="4">
    <source>
        <dbReference type="Proteomes" id="UP000799424"/>
    </source>
</evidence>
<evidence type="ECO:0000256" key="1">
    <source>
        <dbReference type="SAM" id="MobiDB-lite"/>
    </source>
</evidence>
<organism evidence="3 4">
    <name type="scientific">Ophiobolus disseminans</name>
    <dbReference type="NCBI Taxonomy" id="1469910"/>
    <lineage>
        <taxon>Eukaryota</taxon>
        <taxon>Fungi</taxon>
        <taxon>Dikarya</taxon>
        <taxon>Ascomycota</taxon>
        <taxon>Pezizomycotina</taxon>
        <taxon>Dothideomycetes</taxon>
        <taxon>Pleosporomycetidae</taxon>
        <taxon>Pleosporales</taxon>
        <taxon>Pleosporineae</taxon>
        <taxon>Phaeosphaeriaceae</taxon>
        <taxon>Ophiobolus</taxon>
    </lineage>
</organism>
<keyword evidence="2" id="KW-0812">Transmembrane</keyword>
<evidence type="ECO:0000256" key="2">
    <source>
        <dbReference type="SAM" id="Phobius"/>
    </source>
</evidence>
<accession>A0A6A7A1F6</accession>
<keyword evidence="2" id="KW-0472">Membrane</keyword>
<dbReference type="Proteomes" id="UP000799424">
    <property type="component" value="Unassembled WGS sequence"/>
</dbReference>
<reference evidence="3" key="1">
    <citation type="journal article" date="2020" name="Stud. Mycol.">
        <title>101 Dothideomycetes genomes: a test case for predicting lifestyles and emergence of pathogens.</title>
        <authorList>
            <person name="Haridas S."/>
            <person name="Albert R."/>
            <person name="Binder M."/>
            <person name="Bloem J."/>
            <person name="Labutti K."/>
            <person name="Salamov A."/>
            <person name="Andreopoulos B."/>
            <person name="Baker S."/>
            <person name="Barry K."/>
            <person name="Bills G."/>
            <person name="Bluhm B."/>
            <person name="Cannon C."/>
            <person name="Castanera R."/>
            <person name="Culley D."/>
            <person name="Daum C."/>
            <person name="Ezra D."/>
            <person name="Gonzalez J."/>
            <person name="Henrissat B."/>
            <person name="Kuo A."/>
            <person name="Liang C."/>
            <person name="Lipzen A."/>
            <person name="Lutzoni F."/>
            <person name="Magnuson J."/>
            <person name="Mondo S."/>
            <person name="Nolan M."/>
            <person name="Ohm R."/>
            <person name="Pangilinan J."/>
            <person name="Park H.-J."/>
            <person name="Ramirez L."/>
            <person name="Alfaro M."/>
            <person name="Sun H."/>
            <person name="Tritt A."/>
            <person name="Yoshinaga Y."/>
            <person name="Zwiers L.-H."/>
            <person name="Turgeon B."/>
            <person name="Goodwin S."/>
            <person name="Spatafora J."/>
            <person name="Crous P."/>
            <person name="Grigoriev I."/>
        </authorList>
    </citation>
    <scope>NUCLEOTIDE SEQUENCE</scope>
    <source>
        <strain evidence="3">CBS 113818</strain>
    </source>
</reference>